<organism evidence="9 10">
    <name type="scientific">Marinobacterium aestuariivivens</name>
    <dbReference type="NCBI Taxonomy" id="1698799"/>
    <lineage>
        <taxon>Bacteria</taxon>
        <taxon>Pseudomonadati</taxon>
        <taxon>Pseudomonadota</taxon>
        <taxon>Gammaproteobacteria</taxon>
        <taxon>Oceanospirillales</taxon>
        <taxon>Oceanospirillaceae</taxon>
        <taxon>Marinobacterium</taxon>
    </lineage>
</organism>
<dbReference type="CDD" id="cd00082">
    <property type="entry name" value="HisKA"/>
    <property type="match status" value="1"/>
</dbReference>
<dbReference type="PROSITE" id="PS50885">
    <property type="entry name" value="HAMP"/>
    <property type="match status" value="1"/>
</dbReference>
<dbReference type="InterPro" id="IPR036097">
    <property type="entry name" value="HisK_dim/P_sf"/>
</dbReference>
<evidence type="ECO:0000256" key="3">
    <source>
        <dbReference type="ARBA" id="ARBA00022553"/>
    </source>
</evidence>
<proteinExistence type="predicted"/>
<name>A0ABW1ZUV5_9GAMM</name>
<evidence type="ECO:0000256" key="1">
    <source>
        <dbReference type="ARBA" id="ARBA00000085"/>
    </source>
</evidence>
<dbReference type="InterPro" id="IPR003660">
    <property type="entry name" value="HAMP_dom"/>
</dbReference>
<dbReference type="EC" id="2.7.13.3" evidence="2"/>
<comment type="catalytic activity">
    <reaction evidence="1">
        <text>ATP + protein L-histidine = ADP + protein N-phospho-L-histidine.</text>
        <dbReference type="EC" id="2.7.13.3"/>
    </reaction>
</comment>
<evidence type="ECO:0000256" key="5">
    <source>
        <dbReference type="ARBA" id="ARBA00022777"/>
    </source>
</evidence>
<evidence type="ECO:0000256" key="7">
    <source>
        <dbReference type="SAM" id="Phobius"/>
    </source>
</evidence>
<protein>
    <recommendedName>
        <fullName evidence="2">histidine kinase</fullName>
        <ecNumber evidence="2">2.7.13.3</ecNumber>
    </recommendedName>
</protein>
<dbReference type="PANTHER" id="PTHR45436:SF5">
    <property type="entry name" value="SENSOR HISTIDINE KINASE TRCS"/>
    <property type="match status" value="1"/>
</dbReference>
<dbReference type="Pfam" id="PF00512">
    <property type="entry name" value="HisKA"/>
    <property type="match status" value="1"/>
</dbReference>
<accession>A0ABW1ZUV5</accession>
<dbReference type="SUPFAM" id="SSF47384">
    <property type="entry name" value="Homodimeric domain of signal transducing histidine kinase"/>
    <property type="match status" value="1"/>
</dbReference>
<dbReference type="InterPro" id="IPR050428">
    <property type="entry name" value="TCS_sensor_his_kinase"/>
</dbReference>
<dbReference type="Gene3D" id="6.10.340.10">
    <property type="match status" value="1"/>
</dbReference>
<feature type="transmembrane region" description="Helical" evidence="7">
    <location>
        <begin position="9"/>
        <end position="27"/>
    </location>
</feature>
<keyword evidence="3" id="KW-0597">Phosphoprotein</keyword>
<evidence type="ECO:0000256" key="6">
    <source>
        <dbReference type="ARBA" id="ARBA00023012"/>
    </source>
</evidence>
<evidence type="ECO:0000313" key="10">
    <source>
        <dbReference type="Proteomes" id="UP001596422"/>
    </source>
</evidence>
<dbReference type="InterPro" id="IPR003661">
    <property type="entry name" value="HisK_dim/P_dom"/>
</dbReference>
<sequence>MKQSLRRKIILTVGLSAFALMSLYWLLGWQLVEQLEHRNREHFADYIGSRVDRVLTGEVTPDALQLFDMLSLIQPPNDVPQAWQQYPVPSFDELPNDDLLIVRPHPQTGEPYYLMLRQVEQLLEGQQQETVEMGLVIGGIALITLGAMGLTLLITWQLTVPIRELTQQLERIDPAQPRLEPLARNDEIGFMSRQVAALLDRAAAFLRRERDFTRFASHELRSPVMVVRSSLDLLRETVPPTRLNRRALQRIDDATLRMNQLIEAFLWLGRETKPPPAVPLDRTALQQLLDELFRIHPDLQSRGTALSLAECHWTVPPSCFR</sequence>
<feature type="transmembrane region" description="Helical" evidence="7">
    <location>
        <begin position="133"/>
        <end position="156"/>
    </location>
</feature>
<evidence type="ECO:0000259" key="8">
    <source>
        <dbReference type="PROSITE" id="PS50885"/>
    </source>
</evidence>
<comment type="caution">
    <text evidence="9">The sequence shown here is derived from an EMBL/GenBank/DDBJ whole genome shotgun (WGS) entry which is preliminary data.</text>
</comment>
<keyword evidence="7" id="KW-0472">Membrane</keyword>
<keyword evidence="4" id="KW-0808">Transferase</keyword>
<dbReference type="RefSeq" id="WP_379907477.1">
    <property type="nucleotide sequence ID" value="NZ_JBHSWE010000001.1"/>
</dbReference>
<keyword evidence="7" id="KW-1133">Transmembrane helix</keyword>
<dbReference type="EMBL" id="JBHSWE010000001">
    <property type="protein sequence ID" value="MFC6668922.1"/>
    <property type="molecule type" value="Genomic_DNA"/>
</dbReference>
<reference evidence="10" key="1">
    <citation type="journal article" date="2019" name="Int. J. Syst. Evol. Microbiol.">
        <title>The Global Catalogue of Microorganisms (GCM) 10K type strain sequencing project: providing services to taxonomists for standard genome sequencing and annotation.</title>
        <authorList>
            <consortium name="The Broad Institute Genomics Platform"/>
            <consortium name="The Broad Institute Genome Sequencing Center for Infectious Disease"/>
            <person name="Wu L."/>
            <person name="Ma J."/>
        </authorList>
    </citation>
    <scope>NUCLEOTIDE SEQUENCE [LARGE SCALE GENOMIC DNA]</scope>
    <source>
        <strain evidence="10">NBRC 111756</strain>
    </source>
</reference>
<evidence type="ECO:0000256" key="4">
    <source>
        <dbReference type="ARBA" id="ARBA00022679"/>
    </source>
</evidence>
<evidence type="ECO:0000313" key="9">
    <source>
        <dbReference type="EMBL" id="MFC6668922.1"/>
    </source>
</evidence>
<evidence type="ECO:0000256" key="2">
    <source>
        <dbReference type="ARBA" id="ARBA00012438"/>
    </source>
</evidence>
<keyword evidence="7" id="KW-0812">Transmembrane</keyword>
<dbReference type="PANTHER" id="PTHR45436">
    <property type="entry name" value="SENSOR HISTIDINE KINASE YKOH"/>
    <property type="match status" value="1"/>
</dbReference>
<feature type="domain" description="HAMP" evidence="8">
    <location>
        <begin position="156"/>
        <end position="207"/>
    </location>
</feature>
<keyword evidence="6" id="KW-0902">Two-component regulatory system</keyword>
<gene>
    <name evidence="9" type="ORF">ACFQDL_01470</name>
</gene>
<keyword evidence="5 9" id="KW-0418">Kinase</keyword>
<dbReference type="GO" id="GO:0016301">
    <property type="term" value="F:kinase activity"/>
    <property type="evidence" value="ECO:0007669"/>
    <property type="project" value="UniProtKB-KW"/>
</dbReference>
<dbReference type="Gene3D" id="1.10.287.130">
    <property type="match status" value="1"/>
</dbReference>
<dbReference type="SMART" id="SM00388">
    <property type="entry name" value="HisKA"/>
    <property type="match status" value="1"/>
</dbReference>
<keyword evidence="10" id="KW-1185">Reference proteome</keyword>
<dbReference type="Proteomes" id="UP001596422">
    <property type="component" value="Unassembled WGS sequence"/>
</dbReference>